<sequence>MVLRKSFTFNGIKKPWIYALAGRSKPPFAALRRNIVSVPGMPGAYLRSTDVDPLVINQPVGFVIQDDTHALQLKDELVMWLITDEPAPLQFDDETGRTYYAVVQNTLDDFEKFARLRQGTIQFLCLDPYAYGQTYISSFTSDTAIIPNDGTAEAEPIFEMQVQKPATFAMVTSEDEKRYQLIGIPAEVDQVIVDSKQLVMEELGNTLDQWDTAPVDIDSFGEVSGTMGSDGSGVIATSYGTGSKYHGPARIRDLGSDIKDFEISANIDTRTERWADTYRIEIYFFDNALNMLGKMGILDNSQDAHRRDGLGRVGRYAGYGVRYAIYSGNYRHDDFGRSALMHLRVRRIDNIYEFYIGHIVNGIHRNTLVGTYIDVNNQYSGNLRYVQMYISKHGSSQNPYLARINNVRVYELLKVEEDQTPYIVWPGDTIIFDHTQDMVYINGEDRMDLKDFGASFFNLKKGDNTLVVLPEDTFETTVRWRERYR</sequence>
<accession>A0A0M0KIC5</accession>
<evidence type="ECO:0000313" key="3">
    <source>
        <dbReference type="EMBL" id="KOO38509.1"/>
    </source>
</evidence>
<organism evidence="3">
    <name type="scientific">Halalkalibacterium halodurans</name>
    <name type="common">Bacillus halodurans</name>
    <dbReference type="NCBI Taxonomy" id="86665"/>
    <lineage>
        <taxon>Bacteria</taxon>
        <taxon>Bacillati</taxon>
        <taxon>Bacillota</taxon>
        <taxon>Bacilli</taxon>
        <taxon>Bacillales</taxon>
        <taxon>Bacillaceae</taxon>
        <taxon>Halalkalibacterium (ex Joshi et al. 2022)</taxon>
    </lineage>
</organism>
<dbReference type="Gene3D" id="2.60.120.860">
    <property type="match status" value="1"/>
</dbReference>
<dbReference type="AlphaFoldDB" id="A0A0M0KIC5"/>
<dbReference type="Gene3D" id="2.40.30.200">
    <property type="match status" value="1"/>
</dbReference>
<evidence type="ECO:0000259" key="2">
    <source>
        <dbReference type="Pfam" id="PF22768"/>
    </source>
</evidence>
<gene>
    <name evidence="3" type="ORF">AMD02_06295</name>
</gene>
<protein>
    <recommendedName>
        <fullName evidence="4">Phage tail component, N-terminal domain-containing protein</fullName>
    </recommendedName>
</protein>
<dbReference type="RefSeq" id="WP_053430777.1">
    <property type="nucleotide sequence ID" value="NZ_LILD02000041.1"/>
</dbReference>
<dbReference type="EMBL" id="LILD01000001">
    <property type="protein sequence ID" value="KOO38509.1"/>
    <property type="molecule type" value="Genomic_DNA"/>
</dbReference>
<dbReference type="InterPro" id="IPR054738">
    <property type="entry name" value="Siphovirus-type_tail_C"/>
</dbReference>
<dbReference type="InterPro" id="IPR006520">
    <property type="entry name" value="Dit_BPSPP_N"/>
</dbReference>
<reference evidence="3" key="1">
    <citation type="submission" date="2015-08" db="EMBL/GenBank/DDBJ databases">
        <title>Complete DNA Sequence of Pseudomonas syringae pv. actinidiae, the Causal Agent of Kiwifruit Canker Disease.</title>
        <authorList>
            <person name="Rikkerink E.H.A."/>
            <person name="Fineran P.C."/>
        </authorList>
    </citation>
    <scope>NUCLEOTIDE SEQUENCE</scope>
    <source>
        <strain evidence="3">DSM 13666</strain>
    </source>
</reference>
<dbReference type="Pfam" id="PF05709">
    <property type="entry name" value="Sipho_tail"/>
    <property type="match status" value="1"/>
</dbReference>
<comment type="caution">
    <text evidence="3">The sequence shown here is derived from an EMBL/GenBank/DDBJ whole genome shotgun (WGS) entry which is preliminary data.</text>
</comment>
<feature type="domain" description="Siphovirus-type tail component RIFT-related" evidence="1">
    <location>
        <begin position="24"/>
        <end position="125"/>
    </location>
</feature>
<dbReference type="Pfam" id="PF22768">
    <property type="entry name" value="SPP1_Dit"/>
    <property type="match status" value="1"/>
</dbReference>
<feature type="domain" description="Siphovirus-type tail component C-terminal" evidence="2">
    <location>
        <begin position="422"/>
        <end position="484"/>
    </location>
</feature>
<evidence type="ECO:0008006" key="4">
    <source>
        <dbReference type="Google" id="ProtNLM"/>
    </source>
</evidence>
<name>A0A0M0KIC5_ALKHA</name>
<dbReference type="NCBIfam" id="TIGR01633">
    <property type="entry name" value="phi3626_gp14_N"/>
    <property type="match status" value="1"/>
</dbReference>
<dbReference type="PATRIC" id="fig|136160.3.peg.1558"/>
<evidence type="ECO:0000259" key="1">
    <source>
        <dbReference type="Pfam" id="PF05709"/>
    </source>
</evidence>
<proteinExistence type="predicted"/>
<dbReference type="InterPro" id="IPR008841">
    <property type="entry name" value="Siphovirus-type_tail_N"/>
</dbReference>